<dbReference type="EC" id="3.1.1.96" evidence="3"/>
<dbReference type="Pfam" id="PF02580">
    <property type="entry name" value="Tyr_Deacylase"/>
    <property type="match status" value="1"/>
</dbReference>
<dbReference type="GO" id="GO:0043908">
    <property type="term" value="F:Ser(Gly)-tRNA(Ala) hydrolase activity"/>
    <property type="evidence" value="ECO:0007669"/>
    <property type="project" value="UniProtKB-UniRule"/>
</dbReference>
<dbReference type="EC" id="3.1.1.-" evidence="3"/>
<dbReference type="AlphaFoldDB" id="A0A545T669"/>
<comment type="catalytic activity">
    <reaction evidence="3">
        <text>glycyl-tRNA(Ala) + H2O = tRNA(Ala) + glycine + H(+)</text>
        <dbReference type="Rhea" id="RHEA:53744"/>
        <dbReference type="Rhea" id="RHEA-COMP:9657"/>
        <dbReference type="Rhea" id="RHEA-COMP:13640"/>
        <dbReference type="ChEBI" id="CHEBI:15377"/>
        <dbReference type="ChEBI" id="CHEBI:15378"/>
        <dbReference type="ChEBI" id="CHEBI:57305"/>
        <dbReference type="ChEBI" id="CHEBI:78442"/>
        <dbReference type="ChEBI" id="CHEBI:78522"/>
    </reaction>
</comment>
<name>A0A545T669_9GAMM</name>
<keyword evidence="3" id="KW-0694">RNA-binding</keyword>
<keyword evidence="2 3" id="KW-0378">Hydrolase</keyword>
<evidence type="ECO:0000313" key="4">
    <source>
        <dbReference type="EMBL" id="TQV72675.1"/>
    </source>
</evidence>
<comment type="similarity">
    <text evidence="1 3">Belongs to the DTD family.</text>
</comment>
<dbReference type="SUPFAM" id="SSF69500">
    <property type="entry name" value="DTD-like"/>
    <property type="match status" value="1"/>
</dbReference>
<dbReference type="InterPro" id="IPR023509">
    <property type="entry name" value="DTD-like_sf"/>
</dbReference>
<dbReference type="PANTHER" id="PTHR10472">
    <property type="entry name" value="D-TYROSYL-TRNA TYR DEACYLASE"/>
    <property type="match status" value="1"/>
</dbReference>
<dbReference type="RefSeq" id="WP_142928405.1">
    <property type="nucleotide sequence ID" value="NZ_ML660098.1"/>
</dbReference>
<dbReference type="GO" id="GO:0051500">
    <property type="term" value="F:D-tyrosyl-tRNA(Tyr) deacylase activity"/>
    <property type="evidence" value="ECO:0007669"/>
    <property type="project" value="TreeGrafter"/>
</dbReference>
<protein>
    <recommendedName>
        <fullName evidence="3">D-aminoacyl-tRNA deacylase</fullName>
        <shortName evidence="3">DTD</shortName>
        <ecNumber evidence="3">3.1.1.96</ecNumber>
    </recommendedName>
    <alternativeName>
        <fullName evidence="3">Gly-tRNA(Ala) deacylase</fullName>
        <ecNumber evidence="3">3.1.1.-</ecNumber>
    </alternativeName>
</protein>
<keyword evidence="3" id="KW-0820">tRNA-binding</keyword>
<dbReference type="InterPro" id="IPR003732">
    <property type="entry name" value="Daa-tRNA_deacyls_DTD"/>
</dbReference>
<comment type="subcellular location">
    <subcellularLocation>
        <location evidence="3">Cytoplasm</location>
    </subcellularLocation>
</comment>
<evidence type="ECO:0000313" key="5">
    <source>
        <dbReference type="Proteomes" id="UP000319732"/>
    </source>
</evidence>
<feature type="short sequence motif" description="Gly-cisPro motif, important for rejection of L-amino acids" evidence="3">
    <location>
        <begin position="137"/>
        <end position="138"/>
    </location>
</feature>
<dbReference type="Gene3D" id="3.50.80.10">
    <property type="entry name" value="D-tyrosyl-tRNA(Tyr) deacylase"/>
    <property type="match status" value="1"/>
</dbReference>
<dbReference type="CDD" id="cd00563">
    <property type="entry name" value="Dtyr_deacylase"/>
    <property type="match status" value="1"/>
</dbReference>
<gene>
    <name evidence="3" type="primary">dtd</name>
    <name evidence="4" type="ORF">FKG94_18475</name>
</gene>
<dbReference type="FunFam" id="3.50.80.10:FF:000001">
    <property type="entry name" value="D-aminoacyl-tRNA deacylase"/>
    <property type="match status" value="1"/>
</dbReference>
<dbReference type="HAMAP" id="MF_00518">
    <property type="entry name" value="Deacylase_Dtd"/>
    <property type="match status" value="1"/>
</dbReference>
<comment type="subunit">
    <text evidence="3">Homodimer.</text>
</comment>
<reference evidence="4 5" key="1">
    <citation type="submission" date="2019-06" db="EMBL/GenBank/DDBJ databases">
        <title>Whole genome sequence for Cellvibrionaceae sp. R142.</title>
        <authorList>
            <person name="Wang G."/>
        </authorList>
    </citation>
    <scope>NUCLEOTIDE SEQUENCE [LARGE SCALE GENOMIC DNA]</scope>
    <source>
        <strain evidence="4 5">R142</strain>
    </source>
</reference>
<keyword evidence="5" id="KW-1185">Reference proteome</keyword>
<dbReference type="Proteomes" id="UP000319732">
    <property type="component" value="Unassembled WGS sequence"/>
</dbReference>
<sequence length="145" mass="15181">MKGLIQRVSSARVEVAGDCVGAIERGLLLFLGVEQGDGEAVADKLADKVLAYRVFSDAAGKMNLSVSDIGGGVLVVSQFTLVADTRKGLRPSFTAAGAPADAERLYGYFVERLRARHATVATGVFAADMQVSLTNDGPVTFMLSA</sequence>
<dbReference type="GO" id="GO:0106026">
    <property type="term" value="F:Gly-tRNA(Ala) deacylase activity"/>
    <property type="evidence" value="ECO:0007669"/>
    <property type="project" value="UniProtKB-UniRule"/>
</dbReference>
<dbReference type="GO" id="GO:0019478">
    <property type="term" value="P:D-amino acid catabolic process"/>
    <property type="evidence" value="ECO:0007669"/>
    <property type="project" value="UniProtKB-UniRule"/>
</dbReference>
<evidence type="ECO:0000256" key="3">
    <source>
        <dbReference type="HAMAP-Rule" id="MF_00518"/>
    </source>
</evidence>
<comment type="function">
    <text evidence="3">An aminoacyl-tRNA editing enzyme that deacylates mischarged D-aminoacyl-tRNAs. Also deacylates mischarged glycyl-tRNA(Ala), protecting cells against glycine mischarging by AlaRS. Acts via tRNA-based rather than protein-based catalysis; rejects L-amino acids rather than detecting D-amino acids in the active site. By recycling D-aminoacyl-tRNA to D-amino acids and free tRNA molecules, this enzyme counteracts the toxicity associated with the formation of D-aminoacyl-tRNA entities in vivo and helps enforce protein L-homochirality.</text>
</comment>
<dbReference type="EMBL" id="VHSG01000019">
    <property type="protein sequence ID" value="TQV72675.1"/>
    <property type="molecule type" value="Genomic_DNA"/>
</dbReference>
<comment type="caution">
    <text evidence="4">The sequence shown here is derived from an EMBL/GenBank/DDBJ whole genome shotgun (WGS) entry which is preliminary data.</text>
</comment>
<dbReference type="GO" id="GO:0000049">
    <property type="term" value="F:tRNA binding"/>
    <property type="evidence" value="ECO:0007669"/>
    <property type="project" value="UniProtKB-UniRule"/>
</dbReference>
<dbReference type="OrthoDB" id="9801395at2"/>
<accession>A0A545T669</accession>
<evidence type="ECO:0000256" key="1">
    <source>
        <dbReference type="ARBA" id="ARBA00009673"/>
    </source>
</evidence>
<comment type="catalytic activity">
    <reaction evidence="3">
        <text>a D-aminoacyl-tRNA + H2O = a tRNA + a D-alpha-amino acid + H(+)</text>
        <dbReference type="Rhea" id="RHEA:13953"/>
        <dbReference type="Rhea" id="RHEA-COMP:10123"/>
        <dbReference type="Rhea" id="RHEA-COMP:10124"/>
        <dbReference type="ChEBI" id="CHEBI:15377"/>
        <dbReference type="ChEBI" id="CHEBI:15378"/>
        <dbReference type="ChEBI" id="CHEBI:59871"/>
        <dbReference type="ChEBI" id="CHEBI:78442"/>
        <dbReference type="ChEBI" id="CHEBI:79333"/>
        <dbReference type="EC" id="3.1.1.96"/>
    </reaction>
</comment>
<dbReference type="GO" id="GO:0005737">
    <property type="term" value="C:cytoplasm"/>
    <property type="evidence" value="ECO:0007669"/>
    <property type="project" value="UniProtKB-SubCell"/>
</dbReference>
<dbReference type="NCBIfam" id="TIGR00256">
    <property type="entry name" value="D-aminoacyl-tRNA deacylase"/>
    <property type="match status" value="1"/>
</dbReference>
<evidence type="ECO:0000256" key="2">
    <source>
        <dbReference type="ARBA" id="ARBA00022801"/>
    </source>
</evidence>
<dbReference type="PANTHER" id="PTHR10472:SF5">
    <property type="entry name" value="D-AMINOACYL-TRNA DEACYLASE 1"/>
    <property type="match status" value="1"/>
</dbReference>
<proteinExistence type="inferred from homology"/>
<organism evidence="4 5">
    <name type="scientific">Exilibacterium tricleocarpae</name>
    <dbReference type="NCBI Taxonomy" id="2591008"/>
    <lineage>
        <taxon>Bacteria</taxon>
        <taxon>Pseudomonadati</taxon>
        <taxon>Pseudomonadota</taxon>
        <taxon>Gammaproteobacteria</taxon>
        <taxon>Cellvibrionales</taxon>
        <taxon>Cellvibrionaceae</taxon>
        <taxon>Exilibacterium</taxon>
    </lineage>
</organism>
<keyword evidence="3" id="KW-0963">Cytoplasm</keyword>
<comment type="domain">
    <text evidence="3">A Gly-cisPro motif from one monomer fits into the active site of the other monomer to allow specific chiral rejection of L-amino acids.</text>
</comment>